<organism evidence="1">
    <name type="scientific">marine sediment metagenome</name>
    <dbReference type="NCBI Taxonomy" id="412755"/>
    <lineage>
        <taxon>unclassified sequences</taxon>
        <taxon>metagenomes</taxon>
        <taxon>ecological metagenomes</taxon>
    </lineage>
</organism>
<protein>
    <submittedName>
        <fullName evidence="1">Uncharacterized protein</fullName>
    </submittedName>
</protein>
<sequence length="194" mass="22347">NMPGDQEVSGRIVRVNDGNDSNHQREFVIAQTAHYLRHFYNTSCPDDLEGYGAPVVLTVNPGEMTDKQFFGPPPAGVSNNLMFVRVRTNTWNLKEVVDLAIRKYTELDIPVVLTFMAYHEDDSIPSGYHRDYDWRERTLNSYWAITHDAWKRVMARYEDNPLVHSCGTEGVSTACRHCGNCLREYWATVERMRA</sequence>
<proteinExistence type="predicted"/>
<name>A0A0F9IR06_9ZZZZ</name>
<evidence type="ECO:0000313" key="1">
    <source>
        <dbReference type="EMBL" id="KKM58826.1"/>
    </source>
</evidence>
<gene>
    <name evidence="1" type="ORF">LCGC14_1548860</name>
</gene>
<dbReference type="AlphaFoldDB" id="A0A0F9IR06"/>
<dbReference type="EMBL" id="LAZR01011810">
    <property type="protein sequence ID" value="KKM58826.1"/>
    <property type="molecule type" value="Genomic_DNA"/>
</dbReference>
<reference evidence="1" key="1">
    <citation type="journal article" date="2015" name="Nature">
        <title>Complex archaea that bridge the gap between prokaryotes and eukaryotes.</title>
        <authorList>
            <person name="Spang A."/>
            <person name="Saw J.H."/>
            <person name="Jorgensen S.L."/>
            <person name="Zaremba-Niedzwiedzka K."/>
            <person name="Martijn J."/>
            <person name="Lind A.E."/>
            <person name="van Eijk R."/>
            <person name="Schleper C."/>
            <person name="Guy L."/>
            <person name="Ettema T.J."/>
        </authorList>
    </citation>
    <scope>NUCLEOTIDE SEQUENCE</scope>
</reference>
<accession>A0A0F9IR06</accession>
<comment type="caution">
    <text evidence="1">The sequence shown here is derived from an EMBL/GenBank/DDBJ whole genome shotgun (WGS) entry which is preliminary data.</text>
</comment>
<feature type="non-terminal residue" evidence="1">
    <location>
        <position position="1"/>
    </location>
</feature>